<evidence type="ECO:0000313" key="2">
    <source>
        <dbReference type="Proteomes" id="UP000612893"/>
    </source>
</evidence>
<reference evidence="1" key="1">
    <citation type="submission" date="2020-10" db="EMBL/GenBank/DDBJ databases">
        <title>Ca. Dormibacterota MAGs.</title>
        <authorList>
            <person name="Montgomery K."/>
        </authorList>
    </citation>
    <scope>NUCLEOTIDE SEQUENCE [LARGE SCALE GENOMIC DNA]</scope>
    <source>
        <strain evidence="1">SC8812_S17_10</strain>
    </source>
</reference>
<proteinExistence type="predicted"/>
<protein>
    <submittedName>
        <fullName evidence="1">DUF1800 domain-containing protein</fullName>
    </submittedName>
</protein>
<dbReference type="InterPro" id="IPR014917">
    <property type="entry name" value="DUF1800"/>
</dbReference>
<dbReference type="Pfam" id="PF08811">
    <property type="entry name" value="DUF1800"/>
    <property type="match status" value="1"/>
</dbReference>
<name>A0A934K1R7_9BACT</name>
<dbReference type="PROSITE" id="PS51318">
    <property type="entry name" value="TAT"/>
    <property type="match status" value="1"/>
</dbReference>
<sequence>MARPAVSRRKVLGAAAGSAAAVGAARLVGLGGEHAQELQRLLTGDQTSRGGWNSPLGSEQARVAHLLRRTTFGASAAELERALSEGYDRTVDRLLETPAAPPPDLPGLAQPGQPVRLNVGQLQLWWVNQMLQSSTPFAERMTFFWHGHFTSDFRKVGLQTPFIYWQNLTWREMALSDMRSMLMRVTTDPAMLRYLDLASSTGQNPNENYARELMELFALGVGNYSEDDVRAAAKALAGWVEPRADRVADVTVDAKNGVTRKYPVYGGQASAQFVPRRAYQGGQVTFLGRRASFDTLKVIDQILAQPASAVFIARKVAQHFVSPRVGESYVRRLGDSFRASRYDVKTLMRAVFSSPEFAAHETYRGLVKAPVEMMVHALKALNAPRLGRLVVQSGAGMGQVLFDPPDVAGWPSNEAWISSNSVVARVNFVSAALRQASALPPRSEALTHLDGVVSSQMSRLLGQAADDRVRWFLTLASPEFQLK</sequence>
<gene>
    <name evidence="1" type="ORF">JF922_04255</name>
</gene>
<dbReference type="RefSeq" id="WP_338199389.1">
    <property type="nucleotide sequence ID" value="NZ_JAEKNR010000050.1"/>
</dbReference>
<organism evidence="1 2">
    <name type="scientific">Candidatus Nephthysia bennettiae</name>
    <dbReference type="NCBI Taxonomy" id="3127016"/>
    <lineage>
        <taxon>Bacteria</taxon>
        <taxon>Bacillati</taxon>
        <taxon>Candidatus Dormiibacterota</taxon>
        <taxon>Candidatus Dormibacteria</taxon>
        <taxon>Candidatus Dormibacterales</taxon>
        <taxon>Candidatus Dormibacteraceae</taxon>
        <taxon>Candidatus Nephthysia</taxon>
    </lineage>
</organism>
<accession>A0A934K1R7</accession>
<dbReference type="InterPro" id="IPR006311">
    <property type="entry name" value="TAT_signal"/>
</dbReference>
<dbReference type="Proteomes" id="UP000612893">
    <property type="component" value="Unassembled WGS sequence"/>
</dbReference>
<evidence type="ECO:0000313" key="1">
    <source>
        <dbReference type="EMBL" id="MBJ7597284.1"/>
    </source>
</evidence>
<dbReference type="EMBL" id="JAEKNR010000050">
    <property type="protein sequence ID" value="MBJ7597284.1"/>
    <property type="molecule type" value="Genomic_DNA"/>
</dbReference>
<dbReference type="AlphaFoldDB" id="A0A934K1R7"/>
<keyword evidence="2" id="KW-1185">Reference proteome</keyword>
<comment type="caution">
    <text evidence="1">The sequence shown here is derived from an EMBL/GenBank/DDBJ whole genome shotgun (WGS) entry which is preliminary data.</text>
</comment>